<evidence type="ECO:0000313" key="1">
    <source>
        <dbReference type="EMBL" id="KKT78891.1"/>
    </source>
</evidence>
<name>A0A0G1K578_9BACT</name>
<dbReference type="SUPFAM" id="SSF53756">
    <property type="entry name" value="UDP-Glycosyltransferase/glycogen phosphorylase"/>
    <property type="match status" value="1"/>
</dbReference>
<dbReference type="Proteomes" id="UP000034889">
    <property type="component" value="Unassembled WGS sequence"/>
</dbReference>
<protein>
    <submittedName>
        <fullName evidence="1">Uncharacterized protein</fullName>
    </submittedName>
</protein>
<reference evidence="1 2" key="1">
    <citation type="journal article" date="2015" name="Nature">
        <title>rRNA introns, odd ribosomes, and small enigmatic genomes across a large radiation of phyla.</title>
        <authorList>
            <person name="Brown C.T."/>
            <person name="Hug L.A."/>
            <person name="Thomas B.C."/>
            <person name="Sharon I."/>
            <person name="Castelle C.J."/>
            <person name="Singh A."/>
            <person name="Wilkins M.J."/>
            <person name="Williams K.H."/>
            <person name="Banfield J.F."/>
        </authorList>
    </citation>
    <scope>NUCLEOTIDE SEQUENCE [LARGE SCALE GENOMIC DNA]</scope>
</reference>
<evidence type="ECO:0000313" key="2">
    <source>
        <dbReference type="Proteomes" id="UP000034889"/>
    </source>
</evidence>
<dbReference type="EMBL" id="LCJM01000011">
    <property type="protein sequence ID" value="KKT78891.1"/>
    <property type="molecule type" value="Genomic_DNA"/>
</dbReference>
<accession>A0A0G1K578</accession>
<gene>
    <name evidence="1" type="ORF">UW74_C0011G0005</name>
</gene>
<organism evidence="1 2">
    <name type="scientific">Candidatus Giovannonibacteria bacterium GW2011_GWC2_44_8</name>
    <dbReference type="NCBI Taxonomy" id="1618657"/>
    <lineage>
        <taxon>Bacteria</taxon>
        <taxon>Candidatus Giovannoniibacteriota</taxon>
    </lineage>
</organism>
<comment type="caution">
    <text evidence="1">The sequence shown here is derived from an EMBL/GenBank/DDBJ whole genome shotgun (WGS) entry which is preliminary data.</text>
</comment>
<dbReference type="Gene3D" id="3.40.50.12580">
    <property type="match status" value="1"/>
</dbReference>
<sequence length="467" mass="54913">MMNRTKVIFFTLSSAGVYRNLFFFPESVFNKLKNLVGTREDIKIVLLAYDAYYDKFVSNFSGIKNKNFVIEKETIPAKKTKLQKIFYFFYSYLIYTKTTEMLATMGLRPDEPPAGGKTYLAPIKKLIANTFGRSRFFKLRVIPTIYYILFPERPFSKIIEKYNPDLIFLPHIYGQFDTMLLAEARRRNIKTIGMAAGWDHLDKYFLPFQSDKFLAQSEHVWEMAIKYQGYKDKQISVIGYPHLDFVSNPRYALPRRDFLKNMDFPEDAKFLLYISGSAYCPDEPDVIETILKWTEEGRLGENMNLIIRPYLGGRGADRDFDKKKFEKFEENPRVRFWKREAWDDLPNSINFMNIMRHSSVIISIFTTAVLEAAVFDVPLVTTVFDGYNKRPYNRSIRRFLMSEHFKDVLDTKAIKITNNFDELFEAIDSYLKNPKIDAREREVLRNKLLYKLDGNASNRIIEYFIGS</sequence>
<dbReference type="AlphaFoldDB" id="A0A0G1K578"/>
<proteinExistence type="predicted"/>
<dbReference type="InterPro" id="IPR043148">
    <property type="entry name" value="TagF_C"/>
</dbReference>